<dbReference type="InterPro" id="IPR006311">
    <property type="entry name" value="TAT_signal"/>
</dbReference>
<dbReference type="InterPro" id="IPR014177">
    <property type="entry name" value="Formate_DH_TAT-contain"/>
</dbReference>
<keyword evidence="1" id="KW-0732">Signal</keyword>
<proteinExistence type="predicted"/>
<evidence type="ECO:0000313" key="3">
    <source>
        <dbReference type="Proteomes" id="UP000244930"/>
    </source>
</evidence>
<evidence type="ECO:0008006" key="4">
    <source>
        <dbReference type="Google" id="ProtNLM"/>
    </source>
</evidence>
<sequence>MSENKTKLSRRNFLLSLGAGGAAGAAAVATVASGPAAPAVEQAVKSAASSERVGTSEHMRNYYRTARI</sequence>
<keyword evidence="3" id="KW-1185">Reference proteome</keyword>
<protein>
    <recommendedName>
        <fullName evidence="4">Formate dehydrogenase</fullName>
    </recommendedName>
</protein>
<reference evidence="2 3" key="1">
    <citation type="submission" date="2017-06" db="EMBL/GenBank/DDBJ databases">
        <title>Azoarcus.</title>
        <authorList>
            <person name="Woo J.-H."/>
            <person name="Kim H.-S."/>
        </authorList>
    </citation>
    <scope>NUCLEOTIDE SEQUENCE [LARGE SCALE GENOMIC DNA]</scope>
    <source>
        <strain evidence="2 3">TSPY31</strain>
    </source>
</reference>
<dbReference type="KEGG" id="acom:CEW83_13395"/>
<accession>A0A2U8GRA2</accession>
<evidence type="ECO:0000256" key="1">
    <source>
        <dbReference type="SAM" id="SignalP"/>
    </source>
</evidence>
<feature type="chain" id="PRO_5015916877" description="Formate dehydrogenase" evidence="1">
    <location>
        <begin position="26"/>
        <end position="68"/>
    </location>
</feature>
<gene>
    <name evidence="2" type="ORF">CEW83_13395</name>
</gene>
<dbReference type="AlphaFoldDB" id="A0A2U8GRA2"/>
<name>A0A2U8GRA2_9RHOO</name>
<dbReference type="PROSITE" id="PS51318">
    <property type="entry name" value="TAT"/>
    <property type="match status" value="1"/>
</dbReference>
<evidence type="ECO:0000313" key="2">
    <source>
        <dbReference type="EMBL" id="AWI76091.1"/>
    </source>
</evidence>
<organism evidence="2 3">
    <name type="scientific">Parazoarcus communis</name>
    <dbReference type="NCBI Taxonomy" id="41977"/>
    <lineage>
        <taxon>Bacteria</taxon>
        <taxon>Pseudomonadati</taxon>
        <taxon>Pseudomonadota</taxon>
        <taxon>Betaproteobacteria</taxon>
        <taxon>Rhodocyclales</taxon>
        <taxon>Zoogloeaceae</taxon>
        <taxon>Parazoarcus</taxon>
    </lineage>
</organism>
<dbReference type="PIRSF" id="PIRSF036704">
    <property type="entry name" value="UCP036704"/>
    <property type="match status" value="1"/>
</dbReference>
<dbReference type="RefSeq" id="WP_108949794.1">
    <property type="nucleotide sequence ID" value="NZ_CP022187.1"/>
</dbReference>
<feature type="signal peptide" evidence="1">
    <location>
        <begin position="1"/>
        <end position="25"/>
    </location>
</feature>
<dbReference type="Proteomes" id="UP000244930">
    <property type="component" value="Chromosome"/>
</dbReference>
<dbReference type="EMBL" id="CP022187">
    <property type="protein sequence ID" value="AWI76091.1"/>
    <property type="molecule type" value="Genomic_DNA"/>
</dbReference>